<evidence type="ECO:0000256" key="4">
    <source>
        <dbReference type="ARBA" id="ARBA00014464"/>
    </source>
</evidence>
<dbReference type="RefSeq" id="XP_009017906.1">
    <property type="nucleotide sequence ID" value="XM_009019658.1"/>
</dbReference>
<gene>
    <name evidence="14" type="primary">20212069</name>
    <name evidence="13" type="ORF">HELRODRAFT_191815</name>
</gene>
<dbReference type="InParanoid" id="T1FTC2"/>
<evidence type="ECO:0000256" key="7">
    <source>
        <dbReference type="ARBA" id="ARBA00022884"/>
    </source>
</evidence>
<name>T1FTC2_HELRO</name>
<dbReference type="STRING" id="6412.T1FTC2"/>
<dbReference type="InterPro" id="IPR033102">
    <property type="entry name" value="NELFE"/>
</dbReference>
<dbReference type="PANTHER" id="PTHR17250">
    <property type="entry name" value="NEGATIVE ELONGATION FACTOR E"/>
    <property type="match status" value="1"/>
</dbReference>
<dbReference type="EMBL" id="AMQM01004422">
    <property type="status" value="NOT_ANNOTATED_CDS"/>
    <property type="molecule type" value="Genomic_DNA"/>
</dbReference>
<dbReference type="GO" id="GO:0003723">
    <property type="term" value="F:RNA binding"/>
    <property type="evidence" value="ECO:0007669"/>
    <property type="project" value="UniProtKB-UniRule"/>
</dbReference>
<dbReference type="PANTHER" id="PTHR17250:SF0">
    <property type="entry name" value="NEGATIVE ELONGATION FACTOR E"/>
    <property type="match status" value="1"/>
</dbReference>
<keyword evidence="10" id="KW-0539">Nucleus</keyword>
<dbReference type="CTD" id="20212069"/>
<evidence type="ECO:0000313" key="15">
    <source>
        <dbReference type="Proteomes" id="UP000015101"/>
    </source>
</evidence>
<dbReference type="FunFam" id="3.30.70.330:FF:001813">
    <property type="match status" value="1"/>
</dbReference>
<evidence type="ECO:0000256" key="11">
    <source>
        <dbReference type="PROSITE-ProRule" id="PRU00176"/>
    </source>
</evidence>
<dbReference type="SUPFAM" id="SSF54928">
    <property type="entry name" value="RNA-binding domain, RBD"/>
    <property type="match status" value="1"/>
</dbReference>
<reference evidence="15" key="1">
    <citation type="submission" date="2012-12" db="EMBL/GenBank/DDBJ databases">
        <authorList>
            <person name="Hellsten U."/>
            <person name="Grimwood J."/>
            <person name="Chapman J.A."/>
            <person name="Shapiro H."/>
            <person name="Aerts A."/>
            <person name="Otillar R.P."/>
            <person name="Terry A.Y."/>
            <person name="Boore J.L."/>
            <person name="Simakov O."/>
            <person name="Marletaz F."/>
            <person name="Cho S.-J."/>
            <person name="Edsinger-Gonzales E."/>
            <person name="Havlak P."/>
            <person name="Kuo D.-H."/>
            <person name="Larsson T."/>
            <person name="Lv J."/>
            <person name="Arendt D."/>
            <person name="Savage R."/>
            <person name="Osoegawa K."/>
            <person name="de Jong P."/>
            <person name="Lindberg D.R."/>
            <person name="Seaver E.C."/>
            <person name="Weisblat D.A."/>
            <person name="Putnam N.H."/>
            <person name="Grigoriev I.V."/>
            <person name="Rokhsar D.S."/>
        </authorList>
    </citation>
    <scope>NUCLEOTIDE SEQUENCE</scope>
</reference>
<evidence type="ECO:0000256" key="5">
    <source>
        <dbReference type="ARBA" id="ARBA00022454"/>
    </source>
</evidence>
<keyword evidence="5" id="KW-0158">Chromosome</keyword>
<dbReference type="GeneID" id="20212069"/>
<keyword evidence="15" id="KW-1185">Reference proteome</keyword>
<evidence type="ECO:0000256" key="8">
    <source>
        <dbReference type="ARBA" id="ARBA00023015"/>
    </source>
</evidence>
<dbReference type="EMBL" id="KB096551">
    <property type="protein sequence ID" value="ESO03970.1"/>
    <property type="molecule type" value="Genomic_DNA"/>
</dbReference>
<evidence type="ECO:0000313" key="14">
    <source>
        <dbReference type="EnsemblMetazoa" id="HelroP191815"/>
    </source>
</evidence>
<feature type="domain" description="RRM" evidence="12">
    <location>
        <begin position="76"/>
        <end position="146"/>
    </location>
</feature>
<keyword evidence="9" id="KW-0804">Transcription</keyword>
<dbReference type="GO" id="GO:0005694">
    <property type="term" value="C:chromosome"/>
    <property type="evidence" value="ECO:0007669"/>
    <property type="project" value="UniProtKB-SubCell"/>
</dbReference>
<evidence type="ECO:0000256" key="3">
    <source>
        <dbReference type="ARBA" id="ARBA00006120"/>
    </source>
</evidence>
<dbReference type="KEGG" id="hro:HELRODRAFT_191815"/>
<accession>T1FTC2</accession>
<sequence length="187" mass="20702">MCASYVLIPETPTTRKTLRHLRTDSHALETTSRERYFVLSQHSNQAILTSQQHTIEQEAPAAPEPKKFKSGVRRGSTVHVFASGMNEMFIQKTFACAGNLVHISHDANKNTAFVTFENVACAEEAINQLNEKTVEGITLKVSMARKQPNFDSNAEPPADWSAIAASSSQKGSHKDCRSLVTYGDEMF</sequence>
<evidence type="ECO:0000256" key="2">
    <source>
        <dbReference type="ARBA" id="ARBA00004286"/>
    </source>
</evidence>
<protein>
    <recommendedName>
        <fullName evidence="4">Negative elongation factor E</fullName>
    </recommendedName>
</protein>
<evidence type="ECO:0000256" key="9">
    <source>
        <dbReference type="ARBA" id="ARBA00023163"/>
    </source>
</evidence>
<dbReference type="InterPro" id="IPR012677">
    <property type="entry name" value="Nucleotide-bd_a/b_plait_sf"/>
</dbReference>
<comment type="similarity">
    <text evidence="3">Belongs to the RRM NELF-E family.</text>
</comment>
<keyword evidence="7 11" id="KW-0694">RNA-binding</keyword>
<keyword evidence="6" id="KW-0678">Repressor</keyword>
<dbReference type="HOGENOM" id="CLU_1449201_0_0_1"/>
<dbReference type="Proteomes" id="UP000015101">
    <property type="component" value="Unassembled WGS sequence"/>
</dbReference>
<organism evidence="14 15">
    <name type="scientific">Helobdella robusta</name>
    <name type="common">Californian leech</name>
    <dbReference type="NCBI Taxonomy" id="6412"/>
    <lineage>
        <taxon>Eukaryota</taxon>
        <taxon>Metazoa</taxon>
        <taxon>Spiralia</taxon>
        <taxon>Lophotrochozoa</taxon>
        <taxon>Annelida</taxon>
        <taxon>Clitellata</taxon>
        <taxon>Hirudinea</taxon>
        <taxon>Rhynchobdellida</taxon>
        <taxon>Glossiphoniidae</taxon>
        <taxon>Helobdella</taxon>
    </lineage>
</organism>
<evidence type="ECO:0000256" key="6">
    <source>
        <dbReference type="ARBA" id="ARBA00022491"/>
    </source>
</evidence>
<dbReference type="InterPro" id="IPR000504">
    <property type="entry name" value="RRM_dom"/>
</dbReference>
<dbReference type="InterPro" id="IPR035979">
    <property type="entry name" value="RBD_domain_sf"/>
</dbReference>
<evidence type="ECO:0000259" key="12">
    <source>
        <dbReference type="PROSITE" id="PS50102"/>
    </source>
</evidence>
<dbReference type="OrthoDB" id="378874at2759"/>
<keyword evidence="8" id="KW-0805">Transcription regulation</keyword>
<reference evidence="13 15" key="2">
    <citation type="journal article" date="2013" name="Nature">
        <title>Insights into bilaterian evolution from three spiralian genomes.</title>
        <authorList>
            <person name="Simakov O."/>
            <person name="Marletaz F."/>
            <person name="Cho S.J."/>
            <person name="Edsinger-Gonzales E."/>
            <person name="Havlak P."/>
            <person name="Hellsten U."/>
            <person name="Kuo D.H."/>
            <person name="Larsson T."/>
            <person name="Lv J."/>
            <person name="Arendt D."/>
            <person name="Savage R."/>
            <person name="Osoegawa K."/>
            <person name="de Jong P."/>
            <person name="Grimwood J."/>
            <person name="Chapman J.A."/>
            <person name="Shapiro H."/>
            <person name="Aerts A."/>
            <person name="Otillar R.P."/>
            <person name="Terry A.Y."/>
            <person name="Boore J.L."/>
            <person name="Grigoriev I.V."/>
            <person name="Lindberg D.R."/>
            <person name="Seaver E.C."/>
            <person name="Weisblat D.A."/>
            <person name="Putnam N.H."/>
            <person name="Rokhsar D.S."/>
        </authorList>
    </citation>
    <scope>NUCLEOTIDE SEQUENCE</scope>
</reference>
<dbReference type="Pfam" id="PF00076">
    <property type="entry name" value="RRM_1"/>
    <property type="match status" value="1"/>
</dbReference>
<reference evidence="14" key="3">
    <citation type="submission" date="2015-06" db="UniProtKB">
        <authorList>
            <consortium name="EnsemblMetazoa"/>
        </authorList>
    </citation>
    <scope>IDENTIFICATION</scope>
</reference>
<evidence type="ECO:0000256" key="10">
    <source>
        <dbReference type="ARBA" id="ARBA00023242"/>
    </source>
</evidence>
<dbReference type="eggNOG" id="ENOG502QQQ4">
    <property type="taxonomic scope" value="Eukaryota"/>
</dbReference>
<dbReference type="GO" id="GO:0006355">
    <property type="term" value="P:regulation of DNA-templated transcription"/>
    <property type="evidence" value="ECO:0007669"/>
    <property type="project" value="InterPro"/>
</dbReference>
<dbReference type="EnsemblMetazoa" id="HelroT191815">
    <property type="protein sequence ID" value="HelroP191815"/>
    <property type="gene ID" value="HelroG191815"/>
</dbReference>
<dbReference type="Gene3D" id="3.30.70.330">
    <property type="match status" value="1"/>
</dbReference>
<dbReference type="SMART" id="SM00360">
    <property type="entry name" value="RRM"/>
    <property type="match status" value="1"/>
</dbReference>
<evidence type="ECO:0000313" key="13">
    <source>
        <dbReference type="EMBL" id="ESO03970.1"/>
    </source>
</evidence>
<dbReference type="PROSITE" id="PS50102">
    <property type="entry name" value="RRM"/>
    <property type="match status" value="1"/>
</dbReference>
<dbReference type="GO" id="GO:0032021">
    <property type="term" value="C:NELF complex"/>
    <property type="evidence" value="ECO:0007669"/>
    <property type="project" value="InterPro"/>
</dbReference>
<proteinExistence type="inferred from homology"/>
<comment type="subcellular location">
    <subcellularLocation>
        <location evidence="2">Chromosome</location>
    </subcellularLocation>
    <subcellularLocation>
        <location evidence="1">Nucleus</location>
    </subcellularLocation>
</comment>
<dbReference type="AlphaFoldDB" id="T1FTC2"/>
<evidence type="ECO:0000256" key="1">
    <source>
        <dbReference type="ARBA" id="ARBA00004123"/>
    </source>
</evidence>